<keyword evidence="2" id="KW-1185">Reference proteome</keyword>
<dbReference type="Proteomes" id="UP000199607">
    <property type="component" value="Unassembled WGS sequence"/>
</dbReference>
<evidence type="ECO:0000313" key="1">
    <source>
        <dbReference type="EMBL" id="SFL65422.1"/>
    </source>
</evidence>
<dbReference type="STRING" id="553466.SAMN04487950_4498"/>
<protein>
    <submittedName>
        <fullName evidence="1">Uncharacterized protein</fullName>
    </submittedName>
</protein>
<proteinExistence type="predicted"/>
<dbReference type="EMBL" id="FOTC01000011">
    <property type="protein sequence ID" value="SFL65422.1"/>
    <property type="molecule type" value="Genomic_DNA"/>
</dbReference>
<evidence type="ECO:0000313" key="2">
    <source>
        <dbReference type="Proteomes" id="UP000199607"/>
    </source>
</evidence>
<gene>
    <name evidence="1" type="ORF">SAMN04487950_4498</name>
</gene>
<name>A0A1I4JFT7_9EURY</name>
<accession>A0A1I4JFT7</accession>
<sequence length="80" mass="8979">MTDLEGTLDRLTLGERVSLIVKPVARPDERDDVDATVVKVDPPYLLDDGESLYTVWLRDESVFQVTADGFDLGELRSVVR</sequence>
<reference evidence="2" key="1">
    <citation type="submission" date="2016-10" db="EMBL/GenBank/DDBJ databases">
        <authorList>
            <person name="Varghese N."/>
            <person name="Submissions S."/>
        </authorList>
    </citation>
    <scope>NUCLEOTIDE SEQUENCE [LARGE SCALE GENOMIC DNA]</scope>
    <source>
        <strain evidence="2">CGMCC 1.7738</strain>
    </source>
</reference>
<dbReference type="RefSeq" id="WP_009377768.1">
    <property type="nucleotide sequence ID" value="NZ_FOTC01000011.1"/>
</dbReference>
<dbReference type="AlphaFoldDB" id="A0A1I4JFT7"/>
<organism evidence="1 2">
    <name type="scientific">Halogranum rubrum</name>
    <dbReference type="NCBI Taxonomy" id="553466"/>
    <lineage>
        <taxon>Archaea</taxon>
        <taxon>Methanobacteriati</taxon>
        <taxon>Methanobacteriota</taxon>
        <taxon>Stenosarchaea group</taxon>
        <taxon>Halobacteria</taxon>
        <taxon>Halobacteriales</taxon>
        <taxon>Haloferacaceae</taxon>
    </lineage>
</organism>